<name>A0A3S5ANA2_9PLAT</name>
<comment type="caution">
    <text evidence="2">The sequence shown here is derived from an EMBL/GenBank/DDBJ whole genome shotgun (WGS) entry which is preliminary data.</text>
</comment>
<reference evidence="2" key="1">
    <citation type="submission" date="2018-11" db="EMBL/GenBank/DDBJ databases">
        <authorList>
            <consortium name="Pathogen Informatics"/>
        </authorList>
    </citation>
    <scope>NUCLEOTIDE SEQUENCE</scope>
</reference>
<dbReference type="Proteomes" id="UP000784294">
    <property type="component" value="Unassembled WGS sequence"/>
</dbReference>
<feature type="region of interest" description="Disordered" evidence="1">
    <location>
        <begin position="16"/>
        <end position="60"/>
    </location>
</feature>
<organism evidence="2 3">
    <name type="scientific">Protopolystoma xenopodis</name>
    <dbReference type="NCBI Taxonomy" id="117903"/>
    <lineage>
        <taxon>Eukaryota</taxon>
        <taxon>Metazoa</taxon>
        <taxon>Spiralia</taxon>
        <taxon>Lophotrochozoa</taxon>
        <taxon>Platyhelminthes</taxon>
        <taxon>Monogenea</taxon>
        <taxon>Polyopisthocotylea</taxon>
        <taxon>Polystomatidea</taxon>
        <taxon>Polystomatidae</taxon>
        <taxon>Protopolystoma</taxon>
    </lineage>
</organism>
<sequence>MPALIGAVAAPDLALEVDITPPPRDRPLRTSKGASPGRVEKPGEESTSSTRFKKYLPLRW</sequence>
<dbReference type="AlphaFoldDB" id="A0A3S5ANA2"/>
<protein>
    <submittedName>
        <fullName evidence="2">Uncharacterized protein</fullName>
    </submittedName>
</protein>
<keyword evidence="3" id="KW-1185">Reference proteome</keyword>
<accession>A0A3S5ANA2</accession>
<proteinExistence type="predicted"/>
<evidence type="ECO:0000313" key="3">
    <source>
        <dbReference type="Proteomes" id="UP000784294"/>
    </source>
</evidence>
<evidence type="ECO:0000256" key="1">
    <source>
        <dbReference type="SAM" id="MobiDB-lite"/>
    </source>
</evidence>
<feature type="compositionally biased region" description="Basic residues" evidence="1">
    <location>
        <begin position="51"/>
        <end position="60"/>
    </location>
</feature>
<gene>
    <name evidence="2" type="ORF">PXEA_LOCUS17836</name>
</gene>
<evidence type="ECO:0000313" key="2">
    <source>
        <dbReference type="EMBL" id="VEL24396.1"/>
    </source>
</evidence>
<dbReference type="EMBL" id="CAAALY010067529">
    <property type="protein sequence ID" value="VEL24396.1"/>
    <property type="molecule type" value="Genomic_DNA"/>
</dbReference>